<feature type="coiled-coil region" evidence="1">
    <location>
        <begin position="1379"/>
        <end position="1420"/>
    </location>
</feature>
<keyword evidence="1" id="KW-0175">Coiled coil</keyword>
<evidence type="ECO:0000313" key="2">
    <source>
        <dbReference type="EMBL" id="MBE9212638.1"/>
    </source>
</evidence>
<dbReference type="EMBL" id="JADEWL010000017">
    <property type="protein sequence ID" value="MBE9212638.1"/>
    <property type="molecule type" value="Genomic_DNA"/>
</dbReference>
<feature type="coiled-coil region" evidence="1">
    <location>
        <begin position="1529"/>
        <end position="1600"/>
    </location>
</feature>
<gene>
    <name evidence="2" type="ORF">IQ247_07895</name>
</gene>
<protein>
    <submittedName>
        <fullName evidence="2">Uncharacterized protein</fullName>
    </submittedName>
</protein>
<name>A0A8J7EZ85_9CYAN</name>
<proteinExistence type="predicted"/>
<organism evidence="2 3">
    <name type="scientific">Plectonema cf. radiosum LEGE 06105</name>
    <dbReference type="NCBI Taxonomy" id="945769"/>
    <lineage>
        <taxon>Bacteria</taxon>
        <taxon>Bacillati</taxon>
        <taxon>Cyanobacteriota</taxon>
        <taxon>Cyanophyceae</taxon>
        <taxon>Oscillatoriophycideae</taxon>
        <taxon>Oscillatoriales</taxon>
        <taxon>Microcoleaceae</taxon>
        <taxon>Plectonema</taxon>
    </lineage>
</organism>
<feature type="coiled-coil region" evidence="1">
    <location>
        <begin position="1686"/>
        <end position="1721"/>
    </location>
</feature>
<evidence type="ECO:0000313" key="3">
    <source>
        <dbReference type="Proteomes" id="UP000620559"/>
    </source>
</evidence>
<comment type="caution">
    <text evidence="2">The sequence shown here is derived from an EMBL/GenBank/DDBJ whole genome shotgun (WGS) entry which is preliminary data.</text>
</comment>
<accession>A0A8J7EZ85</accession>
<keyword evidence="3" id="KW-1185">Reference proteome</keyword>
<dbReference type="Proteomes" id="UP000620559">
    <property type="component" value="Unassembled WGS sequence"/>
</dbReference>
<evidence type="ECO:0000256" key="1">
    <source>
        <dbReference type="SAM" id="Coils"/>
    </source>
</evidence>
<reference evidence="2" key="1">
    <citation type="submission" date="2020-10" db="EMBL/GenBank/DDBJ databases">
        <authorList>
            <person name="Castelo-Branco R."/>
            <person name="Eusebio N."/>
            <person name="Adriana R."/>
            <person name="Vieira A."/>
            <person name="Brugerolle De Fraissinette N."/>
            <person name="Rezende De Castro R."/>
            <person name="Schneider M.P."/>
            <person name="Vasconcelos V."/>
            <person name="Leao P.N."/>
        </authorList>
    </citation>
    <scope>NUCLEOTIDE SEQUENCE</scope>
    <source>
        <strain evidence="2">LEGE 06105</strain>
    </source>
</reference>
<sequence>MLLSQLVEINEKGSIASSVNFGMMDNSEMNLALCEEFIFNYDSRKPELSTVGILDALRRSYHSSSEPNIHLMIQDYGKGKSHFAVAIANFFKKSFDSTEVQGILHQVEVASANKNKGVAEGLKLFKQSQRHKHLVICLSGDRGGDIKKQFLQVLVKGLEAEGITDSLAQNTCSEPLRYLEGLDEENIVKAEEYLKSINYPDGDLNSIIRLLKENNPGAISTVKNLAYYITGFTPDFSANVDIEAILQDVIKRYCMGENAIFSGILILFDELNYYLQDWASDQVGAGGTALQNITNICENNKGKIALLSFTQFHPSRAIGISANAMQSYEKIATRLAPKDKTYDNPASSLELVLYHLLIQKESNSNWKEFRERWHNTLLGESRIAFEKRIKIYREKGWSLEEFNRHLTQGCFPLHPLTAYLLCNLDFTQDRTAIQFIKGYVKDFIQDELVEKGGKLNFIYPITLVDTFIENFSKESVYTFYKKALTLVAGSEDTEELTVLKALFLFYACGEKLTKPDREEHQEILASLTGLPKLKLKSALDSLVGRGDIIYYQEATKLYRFWEGVSPKGIEEDIEDKIKDKETSVNDVVFYSQRTIKTYLDETIIATQFVKDNKLVGVDWQFECKIYSINALIRALNSDQTLRTTNEKGIFAYVLAETQEELQEFRRTIDDDLSKSPIKNRIAVAIPSEETGKLDRVLLRIKTLKEQESSQKRLFGVAYEKLLENWEEQVRTQLGRIFKSCTYHCSGIDKIPLSEQKKPQRVISLLLQELYTFVPPVAEIDKMRSNHNTGSKIVGFVSKQLFADSLTPQTLPDQAYTTVIDTIFVSSWGLLKKTSQKYIVQEPTNEKVRAAWDEISQMADLGTLSEKTVNLDKIWKVLSTPPYGYSEYNFTILLAAWLAYHRNEVSLEGKEKLSARKGELVSRKAQSLQSWASPDTDILQKPATFVSDWIVKSKSKLIRRQKLEMPTLAASQVDYDQAQQYLKAVRVFLDSNEADSGEVAEVTKNKEQVITAVEQVENWLQPVVEAEAITGEVALEALVQLYPRLMQRLPAISLISNVISVQPTQQQRDRQTQALQNISNKIATFVEAAGKRSELLLTQEDCDAYKVEIQGVIGQINPITSLSPHLTDLIKILENAIRAAELKLTEIREQNKVNECFSRIQTINKSLNNYSTQQDYVSTRAEIETLARNIADGTPEAIEIQQILQNIDQYYNELSQKIGIWEERSAGVTSHEQIVDLFEEINKQERRFTEEVSKQKISALQELLKQELLKIQNKDDAEKLVRSELSTAQQKLQRIRDLPLNKLADAFQVYQELINTSLPTTEHAVSLEGYQKKLNEFKAQGRTVISDKFALIHNKKLSRLEDCEPLQEQLQTSQKILADVEDFADIKTNIERALENLEAQRQELQQQSEQRQKQAEDKQIMQDVCKYKSVNKFNTIYLCEEAISEIEILKNRLNEPEKYTAEIEQISKLIQEKITAYQQSLSDIMNCLKSVDNLADLSGISTKYAKLELVFKDSADYSKYQQLQPTIQFLENDLEQIQNLETRYQQCNDISSCNNVLETINNQQSTIHEVERFRERISKLEDNLRERIQTYTSELQEIEYNLEHITTVRDAQKLQEKLLKKSSRYLNSEAEEQYEAIKSELILLIELLQIVETGKLNTLQSCQAQFNKLQNVINVVGDLTPNLQQRIESWYAEIEQEKARILEQEKAEAQEWLKDLENQAASIYQLFDDTEKLEAANNLLKEIQIEKSQYISLLNPQEAQSLEYIKHRCMEEQQKHKANQILVLFRQLPRLQRQDLYERLAQYLSEETED</sequence>
<dbReference type="RefSeq" id="WP_193918771.1">
    <property type="nucleotide sequence ID" value="NZ_JADEWL010000017.1"/>
</dbReference>